<dbReference type="Gene3D" id="3.20.20.70">
    <property type="entry name" value="Aldolase class I"/>
    <property type="match status" value="1"/>
</dbReference>
<dbReference type="Proteomes" id="UP000657006">
    <property type="component" value="Unassembled WGS sequence"/>
</dbReference>
<accession>A0A926I0P7</accession>
<proteinExistence type="predicted"/>
<evidence type="ECO:0000259" key="3">
    <source>
        <dbReference type="Pfam" id="PF00724"/>
    </source>
</evidence>
<evidence type="ECO:0000256" key="1">
    <source>
        <dbReference type="ARBA" id="ARBA00022630"/>
    </source>
</evidence>
<feature type="domain" description="NADH:flavin oxidoreductase/NADH oxidase N-terminal" evidence="3">
    <location>
        <begin position="34"/>
        <end position="260"/>
    </location>
</feature>
<dbReference type="GO" id="GO:0016491">
    <property type="term" value="F:oxidoreductase activity"/>
    <property type="evidence" value="ECO:0007669"/>
    <property type="project" value="UniProtKB-KW"/>
</dbReference>
<reference evidence="4" key="1">
    <citation type="submission" date="2020-08" db="EMBL/GenBank/DDBJ databases">
        <title>Genome public.</title>
        <authorList>
            <person name="Liu C."/>
            <person name="Sun Q."/>
        </authorList>
    </citation>
    <scope>NUCLEOTIDE SEQUENCE</scope>
    <source>
        <strain evidence="4">NSJ-32</strain>
    </source>
</reference>
<dbReference type="SUPFAM" id="SSF51395">
    <property type="entry name" value="FMN-linked oxidoreductases"/>
    <property type="match status" value="1"/>
</dbReference>
<dbReference type="Pfam" id="PF00724">
    <property type="entry name" value="Oxidored_FMN"/>
    <property type="match status" value="1"/>
</dbReference>
<dbReference type="InterPro" id="IPR051799">
    <property type="entry name" value="NADH_flavin_oxidoreductase"/>
</dbReference>
<sequence>MEHQTFHYNTLDALQQEMNTVGVSLPLSTELERLQKPLTVQGKRFANSMAIQPMEGCDGTRDGRPDTLTERRYERFAKSGVGLIWVEAVAVVQEGRANPRQLFMNEKTLDSFKRLVQMIKETCLQEHGFEPVVIMQATHSGRYSKPNGKPEPIIAYQNPIFEKDTPISPERIITDDALMRLEERFGSAAKEAEMAGFDGIDIKCCHRYLNNELLSAFNRPGAFGGSFENRTRLLRNGIQNAQAATRDAFMVTSRLNVYDGFPYPYGFGVSPDGGVEPDLTEGIRLAKLLQEEAGLSLLDITIGNPYVNPHVNRPFDGGPYVPQEHPLEGVARMVRCVGEIQKACPKLAIVSSGNSYLRQFAPMLAAGMLEEGLCAIAGFGREAFAYPDFYRDIVNSGAMDPAKCCITCGKCSELMRAGTVAGCVIRDKDVYLPIYRRDVLKK</sequence>
<dbReference type="GO" id="GO:0010181">
    <property type="term" value="F:FMN binding"/>
    <property type="evidence" value="ECO:0007669"/>
    <property type="project" value="InterPro"/>
</dbReference>
<dbReference type="InterPro" id="IPR013785">
    <property type="entry name" value="Aldolase_TIM"/>
</dbReference>
<keyword evidence="1" id="KW-0285">Flavoprotein</keyword>
<dbReference type="InterPro" id="IPR001155">
    <property type="entry name" value="OxRdtase_FMN_N"/>
</dbReference>
<organism evidence="4 5">
    <name type="scientific">Bianquea renquensis</name>
    <dbReference type="NCBI Taxonomy" id="2763661"/>
    <lineage>
        <taxon>Bacteria</taxon>
        <taxon>Bacillati</taxon>
        <taxon>Bacillota</taxon>
        <taxon>Clostridia</taxon>
        <taxon>Eubacteriales</taxon>
        <taxon>Bianqueaceae</taxon>
        <taxon>Bianquea</taxon>
    </lineage>
</organism>
<dbReference type="PANTHER" id="PTHR43656:SF2">
    <property type="entry name" value="BINDING OXIDOREDUCTASE, PUTATIVE (AFU_ORTHOLOGUE AFUA_2G08260)-RELATED"/>
    <property type="match status" value="1"/>
</dbReference>
<evidence type="ECO:0000313" key="5">
    <source>
        <dbReference type="Proteomes" id="UP000657006"/>
    </source>
</evidence>
<dbReference type="PANTHER" id="PTHR43656">
    <property type="entry name" value="BINDING OXIDOREDUCTASE, PUTATIVE (AFU_ORTHOLOGUE AFUA_2G08260)-RELATED"/>
    <property type="match status" value="1"/>
</dbReference>
<keyword evidence="2" id="KW-0560">Oxidoreductase</keyword>
<evidence type="ECO:0000256" key="2">
    <source>
        <dbReference type="ARBA" id="ARBA00023002"/>
    </source>
</evidence>
<dbReference type="AlphaFoldDB" id="A0A926I0P7"/>
<keyword evidence="5" id="KW-1185">Reference proteome</keyword>
<comment type="caution">
    <text evidence="4">The sequence shown here is derived from an EMBL/GenBank/DDBJ whole genome shotgun (WGS) entry which is preliminary data.</text>
</comment>
<protein>
    <submittedName>
        <fullName evidence="4">Flavin oxidoreductase/NADH oxidase</fullName>
    </submittedName>
</protein>
<gene>
    <name evidence="4" type="ORF">H8730_03810</name>
</gene>
<name>A0A926I0P7_9FIRM</name>
<evidence type="ECO:0000313" key="4">
    <source>
        <dbReference type="EMBL" id="MBC8542673.1"/>
    </source>
</evidence>
<dbReference type="EMBL" id="JACRSQ010000003">
    <property type="protein sequence ID" value="MBC8542673.1"/>
    <property type="molecule type" value="Genomic_DNA"/>
</dbReference>
<dbReference type="RefSeq" id="WP_177717390.1">
    <property type="nucleotide sequence ID" value="NZ_JACRSQ010000003.1"/>
</dbReference>